<dbReference type="Proteomes" id="UP000197007">
    <property type="component" value="Chromosome"/>
</dbReference>
<name>A0A1Z4BQM2_9FLAO</name>
<feature type="coiled-coil region" evidence="1">
    <location>
        <begin position="54"/>
        <end position="81"/>
    </location>
</feature>
<protein>
    <submittedName>
        <fullName evidence="2">Uncharacterized protein</fullName>
    </submittedName>
</protein>
<gene>
    <name evidence="2" type="ORF">CBG49_10755</name>
</gene>
<keyword evidence="1" id="KW-0175">Coiled coil</keyword>
<evidence type="ECO:0000313" key="2">
    <source>
        <dbReference type="EMBL" id="ASF43513.1"/>
    </source>
</evidence>
<dbReference type="RefSeq" id="WP_088594464.1">
    <property type="nucleotide sequence ID" value="NZ_CP022022.1"/>
</dbReference>
<reference evidence="3" key="1">
    <citation type="submission" date="2017-06" db="EMBL/GenBank/DDBJ databases">
        <title>Complete genome sequence of Capnocytophaga sp. KCOM 1579 (=ChDC OS43) isolated from a human refractory periapical abscess lesion.</title>
        <authorList>
            <person name="Kook J.-K."/>
            <person name="Park S.-N."/>
            <person name="Lim Y.K."/>
            <person name="Roh H."/>
        </authorList>
    </citation>
    <scope>NUCLEOTIDE SEQUENCE [LARGE SCALE GENOMIC DNA]</scope>
    <source>
        <strain evidence="3">ChDC OS43</strain>
    </source>
</reference>
<dbReference type="EMBL" id="CP022022">
    <property type="protein sequence ID" value="ASF43513.1"/>
    <property type="molecule type" value="Genomic_DNA"/>
</dbReference>
<dbReference type="AlphaFoldDB" id="A0A1Z4BQM2"/>
<proteinExistence type="predicted"/>
<sequence>MSTLDLFASKIRSTLYKYNNGISQLPLEQLLKECQNELDDLGRQFSHSSTDDGKDKIREIKKAVEDKIKELREKKKSYENFYDLVARIKELEDCIIELNTILNSDIDIHFDEVIYPKFEYNGKVARVEYDGSIGSLLHELKHAFQFLNGKIDFIVQRGVVIPGITYDVTDEIEAYVRQYAYDGILRYREEIDIENSKTSFGEEAKNNFKKILDALDKNNKHLDIKEIKSMNRINIDVIVKIADSPFKNGLYKQIPRTPLDKNSTMKELKTLNINREDYEKLDRLIFKNKKAEDTKAYAKFVKIFVRKKTYIYVK</sequence>
<organism evidence="2 3">
    <name type="scientific">Capnocytophaga endodontalis</name>
    <dbReference type="NCBI Taxonomy" id="2708117"/>
    <lineage>
        <taxon>Bacteria</taxon>
        <taxon>Pseudomonadati</taxon>
        <taxon>Bacteroidota</taxon>
        <taxon>Flavobacteriia</taxon>
        <taxon>Flavobacteriales</taxon>
        <taxon>Flavobacteriaceae</taxon>
        <taxon>Capnocytophaga</taxon>
    </lineage>
</organism>
<dbReference type="KEGG" id="capn:CBG49_10755"/>
<evidence type="ECO:0000313" key="3">
    <source>
        <dbReference type="Proteomes" id="UP000197007"/>
    </source>
</evidence>
<evidence type="ECO:0000256" key="1">
    <source>
        <dbReference type="SAM" id="Coils"/>
    </source>
</evidence>
<keyword evidence="3" id="KW-1185">Reference proteome</keyword>
<accession>A0A1Z4BQM2</accession>